<dbReference type="AlphaFoldDB" id="A0A9W6F2C6"/>
<dbReference type="EMBL" id="BRXU01000007">
    <property type="protein sequence ID" value="GLC53235.1"/>
    <property type="molecule type" value="Genomic_DNA"/>
</dbReference>
<dbReference type="InterPro" id="IPR011421">
    <property type="entry name" value="BCNT-C"/>
</dbReference>
<evidence type="ECO:0000313" key="3">
    <source>
        <dbReference type="EMBL" id="GLC53235.1"/>
    </source>
</evidence>
<feature type="region of interest" description="Disordered" evidence="1">
    <location>
        <begin position="263"/>
        <end position="286"/>
    </location>
</feature>
<dbReference type="Pfam" id="PF07572">
    <property type="entry name" value="BCNT"/>
    <property type="match status" value="1"/>
</dbReference>
<feature type="domain" description="BCNT-C" evidence="2">
    <location>
        <begin position="280"/>
        <end position="361"/>
    </location>
</feature>
<name>A0A9W6F2C6_9CHLO</name>
<dbReference type="PANTHER" id="PTHR48295">
    <property type="entry name" value="CRANIOFACIAL DEVELOPMENT PROTEIN 1"/>
    <property type="match status" value="1"/>
</dbReference>
<gene>
    <name evidence="3" type="primary">PLEST008742</name>
    <name evidence="3" type="ORF">PLESTB_000722800</name>
</gene>
<proteinExistence type="predicted"/>
<feature type="compositionally biased region" description="Acidic residues" evidence="1">
    <location>
        <begin position="65"/>
        <end position="84"/>
    </location>
</feature>
<protein>
    <recommendedName>
        <fullName evidence="2">BCNT-C domain-containing protein</fullName>
    </recommendedName>
</protein>
<feature type="compositionally biased region" description="Low complexity" evidence="1">
    <location>
        <begin position="51"/>
        <end position="60"/>
    </location>
</feature>
<organism evidence="3 4">
    <name type="scientific">Pleodorina starrii</name>
    <dbReference type="NCBI Taxonomy" id="330485"/>
    <lineage>
        <taxon>Eukaryota</taxon>
        <taxon>Viridiplantae</taxon>
        <taxon>Chlorophyta</taxon>
        <taxon>core chlorophytes</taxon>
        <taxon>Chlorophyceae</taxon>
        <taxon>CS clade</taxon>
        <taxon>Chlamydomonadales</taxon>
        <taxon>Volvocaceae</taxon>
        <taxon>Pleodorina</taxon>
    </lineage>
</organism>
<comment type="caution">
    <text evidence="3">The sequence shown here is derived from an EMBL/GenBank/DDBJ whole genome shotgun (WGS) entry which is preliminary data.</text>
</comment>
<feature type="compositionally biased region" description="Polar residues" evidence="1">
    <location>
        <begin position="1"/>
        <end position="11"/>
    </location>
</feature>
<dbReference type="InterPro" id="IPR027124">
    <property type="entry name" value="Swc5/CFDP1/2"/>
</dbReference>
<dbReference type="OrthoDB" id="445677at2759"/>
<feature type="region of interest" description="Disordered" evidence="1">
    <location>
        <begin position="155"/>
        <end position="222"/>
    </location>
</feature>
<keyword evidence="4" id="KW-1185">Reference proteome</keyword>
<evidence type="ECO:0000256" key="1">
    <source>
        <dbReference type="SAM" id="MobiDB-lite"/>
    </source>
</evidence>
<feature type="compositionally biased region" description="Low complexity" evidence="1">
    <location>
        <begin position="173"/>
        <end position="197"/>
    </location>
</feature>
<feature type="region of interest" description="Disordered" evidence="1">
    <location>
        <begin position="1"/>
        <end position="97"/>
    </location>
</feature>
<dbReference type="Proteomes" id="UP001165080">
    <property type="component" value="Unassembled WGS sequence"/>
</dbReference>
<dbReference type="PROSITE" id="PS51279">
    <property type="entry name" value="BCNT_C"/>
    <property type="match status" value="1"/>
</dbReference>
<accession>A0A9W6F2C6</accession>
<evidence type="ECO:0000259" key="2">
    <source>
        <dbReference type="PROSITE" id="PS51279"/>
    </source>
</evidence>
<evidence type="ECO:0000313" key="4">
    <source>
        <dbReference type="Proteomes" id="UP001165080"/>
    </source>
</evidence>
<sequence length="366" mass="37980">MASFLNANLASDSDEEDDDYNPAADNTAEREDLPPTAAQGRGASKKRRRGAAIGATADGGADAEGGGDDDDDDDGAAEDDEAAEQLDPRAEAKRAKVASMWQTINQRAAANGTATQRPPSSAVNLAALCRSTLGAKKPKKAEQDAIWMRSLGLLKRPSKPADAASPWPLKGTSAAAAAGPSTAAQPAAPSAAAAAAEPGGGGGDGASPGPAPSEEEKRALAAAALAAARDATAAGSRLGKVAVTEVRRFAGKDIQVTLHVDKDSKEAQKAAARAAAPPPPPASSGLDAILAEMDKKKKVSVLDKTKADWSTYKAANTEVDEELETFKKSGDQYLEKQNFLKRAELREYEKERDLRLASDVRTRGRL</sequence>
<dbReference type="PANTHER" id="PTHR48295:SF1">
    <property type="entry name" value="SWR1-COMPLEX PROTEIN 5"/>
    <property type="match status" value="1"/>
</dbReference>
<reference evidence="3 4" key="1">
    <citation type="journal article" date="2023" name="Commun. Biol.">
        <title>Reorganization of the ancestral sex-determining regions during the evolution of trioecy in Pleodorina starrii.</title>
        <authorList>
            <person name="Takahashi K."/>
            <person name="Suzuki S."/>
            <person name="Kawai-Toyooka H."/>
            <person name="Yamamoto K."/>
            <person name="Hamaji T."/>
            <person name="Ootsuki R."/>
            <person name="Yamaguchi H."/>
            <person name="Kawachi M."/>
            <person name="Higashiyama T."/>
            <person name="Nozaki H."/>
        </authorList>
    </citation>
    <scope>NUCLEOTIDE SEQUENCE [LARGE SCALE GENOMIC DNA]</scope>
    <source>
        <strain evidence="3 4">NIES-4479</strain>
    </source>
</reference>